<protein>
    <recommendedName>
        <fullName evidence="7">Amino acid permease/ SLC12A domain-containing protein</fullName>
    </recommendedName>
</protein>
<feature type="transmembrane region" description="Helical" evidence="5">
    <location>
        <begin position="91"/>
        <end position="113"/>
    </location>
</feature>
<evidence type="ECO:0000256" key="3">
    <source>
        <dbReference type="ARBA" id="ARBA00022989"/>
    </source>
</evidence>
<feature type="transmembrane region" description="Helical" evidence="5">
    <location>
        <begin position="342"/>
        <end position="366"/>
    </location>
</feature>
<comment type="subcellular location">
    <subcellularLocation>
        <location evidence="1">Membrane</location>
        <topology evidence="1">Multi-pass membrane protein</topology>
    </subcellularLocation>
</comment>
<dbReference type="InterPro" id="IPR002293">
    <property type="entry name" value="AA/rel_permease1"/>
</dbReference>
<feature type="non-terminal residue" evidence="6">
    <location>
        <position position="368"/>
    </location>
</feature>
<sequence>MTNYEAVQTPKASLRKRVLNITVDEDGAANPKSYLHQTQDGTHEAVEIPSEDRQPIIDKLAQPKVLLGQWMATAVCGNDVLSSCSYSSGVVALQAGVLSFVGFCVVSLCLFMYRFVYEEVVTAIPLNGGSYNALLNTTSKRFAAIASCLSILCYTATAVISATSGVNYMTILLPSLNVVWTAVGVLGAFAILMLIGIKESAIVSTIMFITHCITLTILCVASIIYTIKNPDIITSNFHNVTYPDVNYMGTTLKGDIWTALFFGFSAAMLGVTGFETSANFIEEQKPGVFGKTMRNMWSITSLFNISIAVLTFGVLKMEGDDGIIKNSNYVLAQMGLVACGKWAQTLVVLDAFFVLCGAVLTSFVGING</sequence>
<keyword evidence="2 5" id="KW-0812">Transmembrane</keyword>
<feature type="transmembrane region" description="Helical" evidence="5">
    <location>
        <begin position="295"/>
        <end position="315"/>
    </location>
</feature>
<dbReference type="GO" id="GO:0016020">
    <property type="term" value="C:membrane"/>
    <property type="evidence" value="ECO:0007669"/>
    <property type="project" value="UniProtKB-SubCell"/>
</dbReference>
<dbReference type="OrthoDB" id="1718410at2759"/>
<comment type="caution">
    <text evidence="6">The sequence shown here is derived from an EMBL/GenBank/DDBJ whole genome shotgun (WGS) entry which is preliminary data.</text>
</comment>
<keyword evidence="3 5" id="KW-1133">Transmembrane helix</keyword>
<evidence type="ECO:0000256" key="1">
    <source>
        <dbReference type="ARBA" id="ARBA00004141"/>
    </source>
</evidence>
<proteinExistence type="predicted"/>
<evidence type="ECO:0000256" key="2">
    <source>
        <dbReference type="ARBA" id="ARBA00022692"/>
    </source>
</evidence>
<evidence type="ECO:0008006" key="7">
    <source>
        <dbReference type="Google" id="ProtNLM"/>
    </source>
</evidence>
<dbReference type="AlphaFoldDB" id="A0A6A4ZF26"/>
<dbReference type="Pfam" id="PF13520">
    <property type="entry name" value="AA_permease_2"/>
    <property type="match status" value="1"/>
</dbReference>
<dbReference type="PANTHER" id="PTHR43243:SF11">
    <property type="entry name" value="AMINO ACID PERMEASE_ SLC12A DOMAIN-CONTAINING PROTEIN"/>
    <property type="match status" value="1"/>
</dbReference>
<gene>
    <name evidence="6" type="ORF">As57867_006028</name>
</gene>
<dbReference type="PANTHER" id="PTHR43243">
    <property type="entry name" value="INNER MEMBRANE TRANSPORTER YGJI-RELATED"/>
    <property type="match status" value="1"/>
</dbReference>
<dbReference type="EMBL" id="VJMH01002315">
    <property type="protein sequence ID" value="KAF0709221.1"/>
    <property type="molecule type" value="Genomic_DNA"/>
</dbReference>
<feature type="transmembrane region" description="Helical" evidence="5">
    <location>
        <begin position="208"/>
        <end position="227"/>
    </location>
</feature>
<dbReference type="Gene3D" id="1.20.1740.10">
    <property type="entry name" value="Amino acid/polyamine transporter I"/>
    <property type="match status" value="1"/>
</dbReference>
<organism evidence="6">
    <name type="scientific">Aphanomyces stellatus</name>
    <dbReference type="NCBI Taxonomy" id="120398"/>
    <lineage>
        <taxon>Eukaryota</taxon>
        <taxon>Sar</taxon>
        <taxon>Stramenopiles</taxon>
        <taxon>Oomycota</taxon>
        <taxon>Saprolegniomycetes</taxon>
        <taxon>Saprolegniales</taxon>
        <taxon>Verrucalvaceae</taxon>
        <taxon>Aphanomyces</taxon>
    </lineage>
</organism>
<evidence type="ECO:0000256" key="4">
    <source>
        <dbReference type="ARBA" id="ARBA00023136"/>
    </source>
</evidence>
<keyword evidence="4 5" id="KW-0472">Membrane</keyword>
<dbReference type="GO" id="GO:0015171">
    <property type="term" value="F:amino acid transmembrane transporter activity"/>
    <property type="evidence" value="ECO:0007669"/>
    <property type="project" value="TreeGrafter"/>
</dbReference>
<feature type="transmembrane region" description="Helical" evidence="5">
    <location>
        <begin position="178"/>
        <end position="196"/>
    </location>
</feature>
<evidence type="ECO:0000313" key="6">
    <source>
        <dbReference type="EMBL" id="KAF0709221.1"/>
    </source>
</evidence>
<name>A0A6A4ZF26_9STRA</name>
<feature type="transmembrane region" description="Helical" evidence="5">
    <location>
        <begin position="256"/>
        <end position="274"/>
    </location>
</feature>
<reference evidence="6" key="1">
    <citation type="submission" date="2019-06" db="EMBL/GenBank/DDBJ databases">
        <title>Genomics analysis of Aphanomyces spp. identifies a new class of oomycete effector associated with host adaptation.</title>
        <authorList>
            <person name="Gaulin E."/>
        </authorList>
    </citation>
    <scope>NUCLEOTIDE SEQUENCE</scope>
    <source>
        <strain evidence="6">CBS 578.67</strain>
    </source>
</reference>
<accession>A0A6A4ZF26</accession>
<evidence type="ECO:0000256" key="5">
    <source>
        <dbReference type="SAM" id="Phobius"/>
    </source>
</evidence>
<feature type="transmembrane region" description="Helical" evidence="5">
    <location>
        <begin position="142"/>
        <end position="166"/>
    </location>
</feature>